<dbReference type="STRING" id="5866.A0A061CYX4"/>
<dbReference type="GeneID" id="24562342"/>
<dbReference type="Proteomes" id="UP000033188">
    <property type="component" value="Chromosome 1"/>
</dbReference>
<dbReference type="CDD" id="cd00065">
    <property type="entry name" value="FYVE_like_SF"/>
    <property type="match status" value="1"/>
</dbReference>
<name>A0A061CYX4_BABBI</name>
<dbReference type="Gene3D" id="3.30.40.10">
    <property type="entry name" value="Zinc/RING finger domain, C3HC4 (zinc finger)"/>
    <property type="match status" value="1"/>
</dbReference>
<dbReference type="KEGG" id="bbig:BBBOND_0101300"/>
<dbReference type="EMBL" id="LK391707">
    <property type="protein sequence ID" value="CDR93801.1"/>
    <property type="molecule type" value="Genomic_DNA"/>
</dbReference>
<dbReference type="VEuPathDB" id="PiroplasmaDB:BBBOND_0101300"/>
<dbReference type="InterPro" id="IPR011011">
    <property type="entry name" value="Znf_FYVE_PHD"/>
</dbReference>
<evidence type="ECO:0008006" key="4">
    <source>
        <dbReference type="Google" id="ProtNLM"/>
    </source>
</evidence>
<dbReference type="AlphaFoldDB" id="A0A061CYX4"/>
<dbReference type="InterPro" id="IPR013083">
    <property type="entry name" value="Znf_RING/FYVE/PHD"/>
</dbReference>
<feature type="coiled-coil region" evidence="1">
    <location>
        <begin position="161"/>
        <end position="247"/>
    </location>
</feature>
<evidence type="ECO:0000313" key="3">
    <source>
        <dbReference type="Proteomes" id="UP000033188"/>
    </source>
</evidence>
<keyword evidence="1" id="KW-0175">Coiled coil</keyword>
<dbReference type="SUPFAM" id="SSF57903">
    <property type="entry name" value="FYVE/PHD zinc finger"/>
    <property type="match status" value="1"/>
</dbReference>
<dbReference type="RefSeq" id="XP_012765987.1">
    <property type="nucleotide sequence ID" value="XM_012910533.1"/>
</dbReference>
<keyword evidence="3" id="KW-1185">Reference proteome</keyword>
<dbReference type="OrthoDB" id="79871at2759"/>
<dbReference type="OMA" id="QKNMNIK"/>
<protein>
    <recommendedName>
        <fullName evidence="4">FYVE-type domain-containing protein</fullName>
    </recommendedName>
</protein>
<accession>A0A061CYX4</accession>
<evidence type="ECO:0000313" key="2">
    <source>
        <dbReference type="EMBL" id="CDR93801.1"/>
    </source>
</evidence>
<evidence type="ECO:0000256" key="1">
    <source>
        <dbReference type="SAM" id="Coils"/>
    </source>
</evidence>
<gene>
    <name evidence="2" type="ORF">BBBOND_0101300</name>
</gene>
<sequence>MRDLKACGVCGNAFTLMSRPKICRQCKRSCCVNCVDTNYVSPRGVSPRNANKPNGQADSPGLCVDCVLTEATSHSISVQEDLDRTEEINRGLKLELKRQLVAMEKFRGFLVEFCNAFAPESALFQEGNTSENNDVHESDADKKLDQTQPIANLVARGQDSLQNLYARVRRLRSDLDAANNDGNGLKRALAETRAQLEAVAAERDSLQSSLYEINESLLRLETERQQAADLRRDCEALRARCHKMERDYNARTSPSGTQTLLQRGDAREEQAENWRWFAMCCPRFAF</sequence>
<proteinExistence type="predicted"/>
<organism evidence="2 3">
    <name type="scientific">Babesia bigemina</name>
    <dbReference type="NCBI Taxonomy" id="5866"/>
    <lineage>
        <taxon>Eukaryota</taxon>
        <taxon>Sar</taxon>
        <taxon>Alveolata</taxon>
        <taxon>Apicomplexa</taxon>
        <taxon>Aconoidasida</taxon>
        <taxon>Piroplasmida</taxon>
        <taxon>Babesiidae</taxon>
        <taxon>Babesia</taxon>
    </lineage>
</organism>
<reference evidence="3" key="1">
    <citation type="journal article" date="2014" name="Nucleic Acids Res.">
        <title>The evolutionary dynamics of variant antigen genes in Babesia reveal a history of genomic innovation underlying host-parasite interaction.</title>
        <authorList>
            <person name="Jackson A.P."/>
            <person name="Otto T.D."/>
            <person name="Darby A."/>
            <person name="Ramaprasad A."/>
            <person name="Xia D."/>
            <person name="Echaide I.E."/>
            <person name="Farber M."/>
            <person name="Gahlot S."/>
            <person name="Gamble J."/>
            <person name="Gupta D."/>
            <person name="Gupta Y."/>
            <person name="Jackson L."/>
            <person name="Malandrin L."/>
            <person name="Malas T.B."/>
            <person name="Moussa E."/>
            <person name="Nair M."/>
            <person name="Reid A.J."/>
            <person name="Sanders M."/>
            <person name="Sharma J."/>
            <person name="Tracey A."/>
            <person name="Quail M.A."/>
            <person name="Weir W."/>
            <person name="Wastling J.M."/>
            <person name="Hall N."/>
            <person name="Willadsen P."/>
            <person name="Lingelbach K."/>
            <person name="Shiels B."/>
            <person name="Tait A."/>
            <person name="Berriman M."/>
            <person name="Allred D.R."/>
            <person name="Pain A."/>
        </authorList>
    </citation>
    <scope>NUCLEOTIDE SEQUENCE [LARGE SCALE GENOMIC DNA]</scope>
    <source>
        <strain evidence="3">Bond</strain>
    </source>
</reference>